<evidence type="ECO:0000259" key="3">
    <source>
        <dbReference type="Pfam" id="PF07993"/>
    </source>
</evidence>
<proteinExistence type="predicted"/>
<organism evidence="4 5">
    <name type="scientific">Hymenoscyphus albidus</name>
    <dbReference type="NCBI Taxonomy" id="595503"/>
    <lineage>
        <taxon>Eukaryota</taxon>
        <taxon>Fungi</taxon>
        <taxon>Dikarya</taxon>
        <taxon>Ascomycota</taxon>
        <taxon>Pezizomycotina</taxon>
        <taxon>Leotiomycetes</taxon>
        <taxon>Helotiales</taxon>
        <taxon>Helotiaceae</taxon>
        <taxon>Hymenoscyphus</taxon>
    </lineage>
</organism>
<dbReference type="InterPro" id="IPR013120">
    <property type="entry name" value="FAR_NAD-bd"/>
</dbReference>
<evidence type="ECO:0000313" key="5">
    <source>
        <dbReference type="Proteomes" id="UP000701801"/>
    </source>
</evidence>
<dbReference type="InterPro" id="IPR036291">
    <property type="entry name" value="NAD(P)-bd_dom_sf"/>
</dbReference>
<dbReference type="EMBL" id="CAJVRM010000091">
    <property type="protein sequence ID" value="CAG8974077.1"/>
    <property type="molecule type" value="Genomic_DNA"/>
</dbReference>
<dbReference type="InterPro" id="IPR051414">
    <property type="entry name" value="Adenylate-forming_Reductase"/>
</dbReference>
<evidence type="ECO:0000256" key="1">
    <source>
        <dbReference type="ARBA" id="ARBA00022450"/>
    </source>
</evidence>
<reference evidence="4" key="1">
    <citation type="submission" date="2021-07" db="EMBL/GenBank/DDBJ databases">
        <authorList>
            <person name="Durling M."/>
        </authorList>
    </citation>
    <scope>NUCLEOTIDE SEQUENCE</scope>
</reference>
<keyword evidence="2" id="KW-0597">Phosphoprotein</keyword>
<dbReference type="PANTHER" id="PTHR43439:SF2">
    <property type="entry name" value="ENZYME, PUTATIVE (JCVI)-RELATED"/>
    <property type="match status" value="1"/>
</dbReference>
<protein>
    <recommendedName>
        <fullName evidence="3">Thioester reductase (TE) domain-containing protein</fullName>
    </recommendedName>
</protein>
<dbReference type="SUPFAM" id="SSF51735">
    <property type="entry name" value="NAD(P)-binding Rossmann-fold domains"/>
    <property type="match status" value="1"/>
</dbReference>
<keyword evidence="1" id="KW-0596">Phosphopantetheine</keyword>
<dbReference type="Proteomes" id="UP000701801">
    <property type="component" value="Unassembled WGS sequence"/>
</dbReference>
<feature type="domain" description="Thioester reductase (TE)" evidence="3">
    <location>
        <begin position="52"/>
        <end position="279"/>
    </location>
</feature>
<sequence length="412" mass="45330">MESSPANADVEPNLALSETIERKKKLVDEIATTSPTSKGQNAVTTEKQTVILTESTGAFGSYLLLDLIDNPSVSHIYCLNRGPDSQQSQIKRNKTRGVPIDFPSDRVTFLSGNPTKPNFGLDPKTYAQMFQTTTKIIHNAWAQIDGVIAFAKFAYDSPTHPTFHFISSTSAVRGLSDASVKIPEVVIKDISATAAMGYAQSKYVSEVVLDYAAEKLLIDARISRLGHISGPAVRAGFANADDWFTNLAVNSVAVGAVPASMEGDFDNMDWMAADVLADVVVGLTFDERKARGGNAVVFHPQNPQVQIWQDYVPKAVQKYASSLGKECEVVALKEWLKRVAEDAEACGLKGEELDKRSPGVKFLPVYELFSYQKLLPKFDLAKTLEASEKLRNVEGIKPEWIENWCRAWMAQF</sequence>
<accession>A0A9N9LK97</accession>
<evidence type="ECO:0000313" key="4">
    <source>
        <dbReference type="EMBL" id="CAG8974077.1"/>
    </source>
</evidence>
<dbReference type="Pfam" id="PF07993">
    <property type="entry name" value="NAD_binding_4"/>
    <property type="match status" value="1"/>
</dbReference>
<comment type="caution">
    <text evidence="4">The sequence shown here is derived from an EMBL/GenBank/DDBJ whole genome shotgun (WGS) entry which is preliminary data.</text>
</comment>
<name>A0A9N9LK97_9HELO</name>
<evidence type="ECO:0000256" key="2">
    <source>
        <dbReference type="ARBA" id="ARBA00022553"/>
    </source>
</evidence>
<keyword evidence="5" id="KW-1185">Reference proteome</keyword>
<gene>
    <name evidence="4" type="ORF">HYALB_00011876</name>
</gene>
<dbReference type="AlphaFoldDB" id="A0A9N9LK97"/>
<dbReference type="Gene3D" id="3.40.50.720">
    <property type="entry name" value="NAD(P)-binding Rossmann-like Domain"/>
    <property type="match status" value="1"/>
</dbReference>
<dbReference type="PANTHER" id="PTHR43439">
    <property type="entry name" value="PHENYLACETATE-COENZYME A LIGASE"/>
    <property type="match status" value="1"/>
</dbReference>
<dbReference type="OrthoDB" id="429813at2759"/>